<dbReference type="InterPro" id="IPR051502">
    <property type="entry name" value="RLP_Defense_Trigger"/>
</dbReference>
<comment type="catalytic activity">
    <reaction evidence="18">
        <text>L-seryl-[protein] + ATP = O-phospho-L-seryl-[protein] + ADP + H(+)</text>
        <dbReference type="Rhea" id="RHEA:17989"/>
        <dbReference type="Rhea" id="RHEA-COMP:9863"/>
        <dbReference type="Rhea" id="RHEA-COMP:11604"/>
        <dbReference type="ChEBI" id="CHEBI:15378"/>
        <dbReference type="ChEBI" id="CHEBI:29999"/>
        <dbReference type="ChEBI" id="CHEBI:30616"/>
        <dbReference type="ChEBI" id="CHEBI:83421"/>
        <dbReference type="ChEBI" id="CHEBI:456216"/>
        <dbReference type="EC" id="2.7.11.1"/>
    </reaction>
</comment>
<feature type="transmembrane region" description="Helical" evidence="19">
    <location>
        <begin position="575"/>
        <end position="598"/>
    </location>
</feature>
<dbReference type="FunFam" id="3.80.10.10:FF:000095">
    <property type="entry name" value="LRR receptor-like serine/threonine-protein kinase GSO1"/>
    <property type="match status" value="1"/>
</dbReference>
<keyword evidence="11" id="KW-0547">Nucleotide-binding</keyword>
<evidence type="ECO:0000256" key="4">
    <source>
        <dbReference type="ARBA" id="ARBA00022475"/>
    </source>
</evidence>
<evidence type="ECO:0000256" key="8">
    <source>
        <dbReference type="ARBA" id="ARBA00022692"/>
    </source>
</evidence>
<dbReference type="HOGENOM" id="CLU_000288_18_3_1"/>
<organism evidence="20">
    <name type="scientific">Oryza brachyantha</name>
    <name type="common">malo sina</name>
    <dbReference type="NCBI Taxonomy" id="4533"/>
    <lineage>
        <taxon>Eukaryota</taxon>
        <taxon>Viridiplantae</taxon>
        <taxon>Streptophyta</taxon>
        <taxon>Embryophyta</taxon>
        <taxon>Tracheophyta</taxon>
        <taxon>Spermatophyta</taxon>
        <taxon>Magnoliopsida</taxon>
        <taxon>Liliopsida</taxon>
        <taxon>Poales</taxon>
        <taxon>Poaceae</taxon>
        <taxon>BOP clade</taxon>
        <taxon>Oryzoideae</taxon>
        <taxon>Oryzeae</taxon>
        <taxon>Oryzinae</taxon>
        <taxon>Oryza</taxon>
    </lineage>
</organism>
<keyword evidence="21" id="KW-1185">Reference proteome</keyword>
<dbReference type="GO" id="GO:0004674">
    <property type="term" value="F:protein serine/threonine kinase activity"/>
    <property type="evidence" value="ECO:0007669"/>
    <property type="project" value="UniProtKB-KW"/>
</dbReference>
<keyword evidence="8 19" id="KW-0812">Transmembrane</keyword>
<dbReference type="OMA" id="NGICGLH"/>
<evidence type="ECO:0000256" key="5">
    <source>
        <dbReference type="ARBA" id="ARBA00022527"/>
    </source>
</evidence>
<evidence type="ECO:0000256" key="14">
    <source>
        <dbReference type="ARBA" id="ARBA00022989"/>
    </source>
</evidence>
<dbReference type="AlphaFoldDB" id="J3LVB4"/>
<dbReference type="PRINTS" id="PR00019">
    <property type="entry name" value="LEURICHRPT"/>
</dbReference>
<evidence type="ECO:0000256" key="9">
    <source>
        <dbReference type="ARBA" id="ARBA00022729"/>
    </source>
</evidence>
<dbReference type="InterPro" id="IPR003591">
    <property type="entry name" value="Leu-rich_rpt_typical-subtyp"/>
</dbReference>
<dbReference type="SMART" id="SM00369">
    <property type="entry name" value="LRR_TYP"/>
    <property type="match status" value="4"/>
</dbReference>
<dbReference type="Proteomes" id="UP000006038">
    <property type="component" value="Chromosome 4"/>
</dbReference>
<proteinExistence type="inferred from homology"/>
<evidence type="ECO:0000256" key="1">
    <source>
        <dbReference type="ARBA" id="ARBA00004162"/>
    </source>
</evidence>
<name>J3LVB4_ORYBR</name>
<evidence type="ECO:0000313" key="21">
    <source>
        <dbReference type="Proteomes" id="UP000006038"/>
    </source>
</evidence>
<dbReference type="EC" id="2.7.11.1" evidence="3"/>
<dbReference type="InterPro" id="IPR032675">
    <property type="entry name" value="LRR_dom_sf"/>
</dbReference>
<dbReference type="GO" id="GO:0005524">
    <property type="term" value="F:ATP binding"/>
    <property type="evidence" value="ECO:0007669"/>
    <property type="project" value="UniProtKB-KW"/>
</dbReference>
<keyword evidence="7" id="KW-1070">Brassinosteroid signaling pathway</keyword>
<evidence type="ECO:0000256" key="16">
    <source>
        <dbReference type="ARBA" id="ARBA00023180"/>
    </source>
</evidence>
<keyword evidence="13" id="KW-0067">ATP-binding</keyword>
<dbReference type="Pfam" id="PF00560">
    <property type="entry name" value="LRR_1"/>
    <property type="match status" value="4"/>
</dbReference>
<dbReference type="Gene3D" id="3.80.10.10">
    <property type="entry name" value="Ribonuclease Inhibitor"/>
    <property type="match status" value="2"/>
</dbReference>
<evidence type="ECO:0000313" key="20">
    <source>
        <dbReference type="EnsemblPlants" id="OB04G10890.1"/>
    </source>
</evidence>
<keyword evidence="6" id="KW-0433">Leucine-rich repeat</keyword>
<keyword evidence="5" id="KW-0723">Serine/threonine-protein kinase</keyword>
<evidence type="ECO:0000256" key="12">
    <source>
        <dbReference type="ARBA" id="ARBA00022777"/>
    </source>
</evidence>
<comment type="similarity">
    <text evidence="2">Belongs to the RLP family.</text>
</comment>
<dbReference type="Pfam" id="PF13855">
    <property type="entry name" value="LRR_8"/>
    <property type="match status" value="1"/>
</dbReference>
<comment type="subcellular location">
    <subcellularLocation>
        <location evidence="1">Cell membrane</location>
        <topology evidence="1">Single-pass membrane protein</topology>
    </subcellularLocation>
</comment>
<evidence type="ECO:0000256" key="2">
    <source>
        <dbReference type="ARBA" id="ARBA00009592"/>
    </source>
</evidence>
<dbReference type="GO" id="GO:0005886">
    <property type="term" value="C:plasma membrane"/>
    <property type="evidence" value="ECO:0007669"/>
    <property type="project" value="UniProtKB-SubCell"/>
</dbReference>
<evidence type="ECO:0000256" key="11">
    <source>
        <dbReference type="ARBA" id="ARBA00022741"/>
    </source>
</evidence>
<sequence length="623" mass="69161">MSSNKLRELNGICGLHQLTYLQLRSNVLQGEINPCLGKLHHLTYLDMGNNFLTGAIRQNLLRNLTQVEEIHFGDNNLTGTFDFSSLSNNSKLHSIVLSNNYQLEIETELVRWAPLFQPEYLNLSNSIVNKRSNGIIPSFLSAQESLSGIDLSVCSLQGRIPSWLLLYNISSGFLLLHGNNMDFLDISNLGVNTTSSLEVLDLSDNKISMQMPYNFGSIFPYLKYLDMSSNMLHGGVPSLAEATSSLQVLDLSFNMLDGKISPELVGNASILTSLLLSHNYLTGPMPPFHWSLGELIHLSVENNQLSNGLPPLLMNCTNLENLNVRNNHLSGVVPVGLLSFPNLGALLLGGNRFHGVIPWDICLNDHLHFIDLSNNQFSGEIPGCLYSVFWSELPMYYEDDPSIGNVTERRKTSVEFMTKGESLTYMGMPLELMTGIDLSMNHLSGTIPSPIGFLRQLKSLNLSHNKLVGSIPDTFIYLLEMESMDLSHNHLNGSLPVELGNLSFLSFFSVSHNNLSGEIPFESQLCTFSRTAFEGNEKLCGEIIDKTCTVNLGRSGDSDGEMHRLLSTDTMDTPLIYWSFVAGSFALGFWGIITLLVWNTACRNRFCSLTDGCMSKMGWFLVP</sequence>
<dbReference type="STRING" id="4533.J3LVB4"/>
<keyword evidence="15 19" id="KW-0472">Membrane</keyword>
<evidence type="ECO:0000256" key="13">
    <source>
        <dbReference type="ARBA" id="ARBA00022840"/>
    </source>
</evidence>
<dbReference type="Gramene" id="OB04G10890.1">
    <property type="protein sequence ID" value="OB04G10890.1"/>
    <property type="gene ID" value="OB04G10890"/>
</dbReference>
<reference evidence="20" key="2">
    <citation type="submission" date="2013-04" db="UniProtKB">
        <authorList>
            <consortium name="EnsemblPlants"/>
        </authorList>
    </citation>
    <scope>IDENTIFICATION</scope>
</reference>
<protein>
    <recommendedName>
        <fullName evidence="3">non-specific serine/threonine protein kinase</fullName>
        <ecNumber evidence="3">2.7.11.1</ecNumber>
    </recommendedName>
</protein>
<keyword evidence="10" id="KW-0677">Repeat</keyword>
<reference evidence="20" key="1">
    <citation type="journal article" date="2013" name="Nat. Commun.">
        <title>Whole-genome sequencing of Oryza brachyantha reveals mechanisms underlying Oryza genome evolution.</title>
        <authorList>
            <person name="Chen J."/>
            <person name="Huang Q."/>
            <person name="Gao D."/>
            <person name="Wang J."/>
            <person name="Lang Y."/>
            <person name="Liu T."/>
            <person name="Li B."/>
            <person name="Bai Z."/>
            <person name="Luis Goicoechea J."/>
            <person name="Liang C."/>
            <person name="Chen C."/>
            <person name="Zhang W."/>
            <person name="Sun S."/>
            <person name="Liao Y."/>
            <person name="Zhang X."/>
            <person name="Yang L."/>
            <person name="Song C."/>
            <person name="Wang M."/>
            <person name="Shi J."/>
            <person name="Liu G."/>
            <person name="Liu J."/>
            <person name="Zhou H."/>
            <person name="Zhou W."/>
            <person name="Yu Q."/>
            <person name="An N."/>
            <person name="Chen Y."/>
            <person name="Cai Q."/>
            <person name="Wang B."/>
            <person name="Liu B."/>
            <person name="Min J."/>
            <person name="Huang Y."/>
            <person name="Wu H."/>
            <person name="Li Z."/>
            <person name="Zhang Y."/>
            <person name="Yin Y."/>
            <person name="Song W."/>
            <person name="Jiang J."/>
            <person name="Jackson S.A."/>
            <person name="Wing R.A."/>
            <person name="Wang J."/>
            <person name="Chen M."/>
        </authorList>
    </citation>
    <scope>NUCLEOTIDE SEQUENCE [LARGE SCALE GENOMIC DNA]</scope>
    <source>
        <strain evidence="20">cv. IRGC 101232</strain>
    </source>
</reference>
<keyword evidence="12" id="KW-0418">Kinase</keyword>
<keyword evidence="14 19" id="KW-1133">Transmembrane helix</keyword>
<evidence type="ECO:0000256" key="19">
    <source>
        <dbReference type="SAM" id="Phobius"/>
    </source>
</evidence>
<dbReference type="PANTHER" id="PTHR48062">
    <property type="entry name" value="RECEPTOR-LIKE PROTEIN 14"/>
    <property type="match status" value="1"/>
</dbReference>
<evidence type="ECO:0000256" key="15">
    <source>
        <dbReference type="ARBA" id="ARBA00023136"/>
    </source>
</evidence>
<comment type="catalytic activity">
    <reaction evidence="17">
        <text>L-threonyl-[protein] + ATP = O-phospho-L-threonyl-[protein] + ADP + H(+)</text>
        <dbReference type="Rhea" id="RHEA:46608"/>
        <dbReference type="Rhea" id="RHEA-COMP:11060"/>
        <dbReference type="Rhea" id="RHEA-COMP:11605"/>
        <dbReference type="ChEBI" id="CHEBI:15378"/>
        <dbReference type="ChEBI" id="CHEBI:30013"/>
        <dbReference type="ChEBI" id="CHEBI:30616"/>
        <dbReference type="ChEBI" id="CHEBI:61977"/>
        <dbReference type="ChEBI" id="CHEBI:456216"/>
        <dbReference type="EC" id="2.7.11.1"/>
    </reaction>
</comment>
<evidence type="ECO:0000256" key="18">
    <source>
        <dbReference type="ARBA" id="ARBA00048679"/>
    </source>
</evidence>
<dbReference type="PANTHER" id="PTHR48062:SF51">
    <property type="entry name" value="LRR RECEPTOR-LIKE SERINE_THREONINE-PROTEIN KINASE ERL1"/>
    <property type="match status" value="1"/>
</dbReference>
<keyword evidence="9" id="KW-0732">Signal</keyword>
<evidence type="ECO:0000256" key="6">
    <source>
        <dbReference type="ARBA" id="ARBA00022614"/>
    </source>
</evidence>
<dbReference type="FunFam" id="3.80.10.10:FF:000111">
    <property type="entry name" value="LRR receptor-like serine/threonine-protein kinase ERECTA"/>
    <property type="match status" value="1"/>
</dbReference>
<dbReference type="InterPro" id="IPR001611">
    <property type="entry name" value="Leu-rich_rpt"/>
</dbReference>
<dbReference type="eggNOG" id="KOG0619">
    <property type="taxonomic scope" value="Eukaryota"/>
</dbReference>
<keyword evidence="16" id="KW-0325">Glycoprotein</keyword>
<accession>J3LVB4</accession>
<evidence type="ECO:0000256" key="10">
    <source>
        <dbReference type="ARBA" id="ARBA00022737"/>
    </source>
</evidence>
<dbReference type="SUPFAM" id="SSF52058">
    <property type="entry name" value="L domain-like"/>
    <property type="match status" value="2"/>
</dbReference>
<keyword evidence="4" id="KW-1003">Cell membrane</keyword>
<dbReference type="EnsemblPlants" id="OB04G10890.1">
    <property type="protein sequence ID" value="OB04G10890.1"/>
    <property type="gene ID" value="OB04G10890"/>
</dbReference>
<keyword evidence="5" id="KW-0808">Transferase</keyword>
<evidence type="ECO:0000256" key="3">
    <source>
        <dbReference type="ARBA" id="ARBA00012513"/>
    </source>
</evidence>
<evidence type="ECO:0000256" key="7">
    <source>
        <dbReference type="ARBA" id="ARBA00022626"/>
    </source>
</evidence>
<evidence type="ECO:0000256" key="17">
    <source>
        <dbReference type="ARBA" id="ARBA00047899"/>
    </source>
</evidence>
<dbReference type="GO" id="GO:0009742">
    <property type="term" value="P:brassinosteroid mediated signaling pathway"/>
    <property type="evidence" value="ECO:0007669"/>
    <property type="project" value="UniProtKB-KW"/>
</dbReference>